<comment type="caution">
    <text evidence="1">The sequence shown here is derived from an EMBL/GenBank/DDBJ whole genome shotgun (WGS) entry which is preliminary data.</text>
</comment>
<dbReference type="EMBL" id="JBGBPQ010000001">
    <property type="protein sequence ID" value="KAL1530731.1"/>
    <property type="molecule type" value="Genomic_DNA"/>
</dbReference>
<dbReference type="Proteomes" id="UP001515480">
    <property type="component" value="Unassembled WGS sequence"/>
</dbReference>
<organism evidence="1 2">
    <name type="scientific">Prymnesium parvum</name>
    <name type="common">Toxic golden alga</name>
    <dbReference type="NCBI Taxonomy" id="97485"/>
    <lineage>
        <taxon>Eukaryota</taxon>
        <taxon>Haptista</taxon>
        <taxon>Haptophyta</taxon>
        <taxon>Prymnesiophyceae</taxon>
        <taxon>Prymnesiales</taxon>
        <taxon>Prymnesiaceae</taxon>
        <taxon>Prymnesium</taxon>
    </lineage>
</organism>
<name>A0AB34KD24_PRYPA</name>
<proteinExistence type="predicted"/>
<dbReference type="AlphaFoldDB" id="A0AB34KD24"/>
<keyword evidence="2" id="KW-1185">Reference proteome</keyword>
<evidence type="ECO:0000313" key="1">
    <source>
        <dbReference type="EMBL" id="KAL1530731.1"/>
    </source>
</evidence>
<reference evidence="1 2" key="1">
    <citation type="journal article" date="2024" name="Science">
        <title>Giant polyketide synthase enzymes in the biosynthesis of giant marine polyether toxins.</title>
        <authorList>
            <person name="Fallon T.R."/>
            <person name="Shende V.V."/>
            <person name="Wierzbicki I.H."/>
            <person name="Pendleton A.L."/>
            <person name="Watervoot N.F."/>
            <person name="Auber R.P."/>
            <person name="Gonzalez D.J."/>
            <person name="Wisecaver J.H."/>
            <person name="Moore B.S."/>
        </authorList>
    </citation>
    <scope>NUCLEOTIDE SEQUENCE [LARGE SCALE GENOMIC DNA]</scope>
    <source>
        <strain evidence="1 2">12B1</strain>
    </source>
</reference>
<sequence length="424" mass="45377">MTSCHLLLSCERCIQQPPALVDVGTRCVWCPSLGGCAEYVKHTFDFPCADAIRAGGGYPGGAQCPSQTAVNPLPFTRGNASKPTPRFSYTPQTSEPVTIVIASFGRPSNLPTAAAYLLQLEPLRRPRSELLISHGSRRSLASAAACDATAASICAAAPAPGCAVGKLRHVDATALNRRYFAAQRFFSARRNGSNAVLLHVDDDLVPTEAMLQALVDHVAQERGFPHYAWDAPGLVGPSSFRRSCGPAGYTRGHQPADAAHPAVLTNLAATSAVANARFVDAFAREGYAPLLLATRGNGEDLLFSHAIGRAGGERQTVGACAESSASRDSCGLRQGEFAWIRGDEADEVGAARNQAHKQPRHYDTRDTMCRCLAGGRVGEQLLTCVVGREESIAVSRASLLEQLESEASFPPPEWHFQDELRRDR</sequence>
<evidence type="ECO:0008006" key="3">
    <source>
        <dbReference type="Google" id="ProtNLM"/>
    </source>
</evidence>
<gene>
    <name evidence="1" type="ORF">AB1Y20_001630</name>
</gene>
<protein>
    <recommendedName>
        <fullName evidence="3">Ceramide glucosyltransferase</fullName>
    </recommendedName>
</protein>
<accession>A0AB34KD24</accession>
<evidence type="ECO:0000313" key="2">
    <source>
        <dbReference type="Proteomes" id="UP001515480"/>
    </source>
</evidence>